<dbReference type="GeneID" id="28847330"/>
<comment type="caution">
    <text evidence="1">The sequence shown here is derived from an EMBL/GenBank/DDBJ whole genome shotgun (WGS) entry which is preliminary data.</text>
</comment>
<proteinExistence type="predicted"/>
<protein>
    <submittedName>
        <fullName evidence="1">Uncharacterized protein</fullName>
    </submittedName>
</protein>
<dbReference type="EMBL" id="LSBJ02000002">
    <property type="protein sequence ID" value="OAQ59677.1"/>
    <property type="molecule type" value="Genomic_DNA"/>
</dbReference>
<dbReference type="RefSeq" id="XP_018137670.1">
    <property type="nucleotide sequence ID" value="XM_018283336.1"/>
</dbReference>
<dbReference type="KEGG" id="pchm:VFPPC_03886"/>
<organism evidence="1 2">
    <name type="scientific">Pochonia chlamydosporia 170</name>
    <dbReference type="NCBI Taxonomy" id="1380566"/>
    <lineage>
        <taxon>Eukaryota</taxon>
        <taxon>Fungi</taxon>
        <taxon>Dikarya</taxon>
        <taxon>Ascomycota</taxon>
        <taxon>Pezizomycotina</taxon>
        <taxon>Sordariomycetes</taxon>
        <taxon>Hypocreomycetidae</taxon>
        <taxon>Hypocreales</taxon>
        <taxon>Clavicipitaceae</taxon>
        <taxon>Pochonia</taxon>
    </lineage>
</organism>
<name>A0A179F2M6_METCM</name>
<dbReference type="OrthoDB" id="10410351at2759"/>
<accession>A0A179F2M6</accession>
<reference evidence="1 2" key="1">
    <citation type="journal article" date="2016" name="PLoS Pathog.">
        <title>Biosynthesis of antibiotic leucinostatins in bio-control fungus Purpureocillium lilacinum and their inhibition on phytophthora revealed by genome mining.</title>
        <authorList>
            <person name="Wang G."/>
            <person name="Liu Z."/>
            <person name="Lin R."/>
            <person name="Li E."/>
            <person name="Mao Z."/>
            <person name="Ling J."/>
            <person name="Yang Y."/>
            <person name="Yin W.B."/>
            <person name="Xie B."/>
        </authorList>
    </citation>
    <scope>NUCLEOTIDE SEQUENCE [LARGE SCALE GENOMIC DNA]</scope>
    <source>
        <strain evidence="1">170</strain>
    </source>
</reference>
<keyword evidence="2" id="KW-1185">Reference proteome</keyword>
<sequence length="165" mass="18977">MPDVDVPFVEILRTAKVLDESLRATLDSLVRIQRPPEFILDDCSRIIGRLVMNIDSHRLGKNPAYTGPVMTKLMDEVTELAEAVFNFDVNDFKSRCGLHRIVAVGILIRLRVSFLPFLGFDELPQFDFQGWQYPLFSPRWRSEHVDSIPEGFFSRIESMSDQTQS</sequence>
<dbReference type="Proteomes" id="UP000078397">
    <property type="component" value="Unassembled WGS sequence"/>
</dbReference>
<gene>
    <name evidence="1" type="ORF">VFPPC_03886</name>
</gene>
<evidence type="ECO:0000313" key="1">
    <source>
        <dbReference type="EMBL" id="OAQ59677.1"/>
    </source>
</evidence>
<evidence type="ECO:0000313" key="2">
    <source>
        <dbReference type="Proteomes" id="UP000078397"/>
    </source>
</evidence>
<dbReference type="AlphaFoldDB" id="A0A179F2M6"/>